<dbReference type="Proteomes" id="UP000051952">
    <property type="component" value="Unassembled WGS sequence"/>
</dbReference>
<keyword evidence="3" id="KW-1185">Reference proteome</keyword>
<feature type="compositionally biased region" description="Polar residues" evidence="1">
    <location>
        <begin position="21"/>
        <end position="33"/>
    </location>
</feature>
<gene>
    <name evidence="2" type="ORF">BSAL_93575</name>
</gene>
<evidence type="ECO:0000256" key="1">
    <source>
        <dbReference type="SAM" id="MobiDB-lite"/>
    </source>
</evidence>
<dbReference type="EMBL" id="CYKH01001325">
    <property type="protein sequence ID" value="CUG86524.1"/>
    <property type="molecule type" value="Genomic_DNA"/>
</dbReference>
<organism evidence="2 3">
    <name type="scientific">Bodo saltans</name>
    <name type="common">Flagellated protozoan</name>
    <dbReference type="NCBI Taxonomy" id="75058"/>
    <lineage>
        <taxon>Eukaryota</taxon>
        <taxon>Discoba</taxon>
        <taxon>Euglenozoa</taxon>
        <taxon>Kinetoplastea</taxon>
        <taxon>Metakinetoplastina</taxon>
        <taxon>Eubodonida</taxon>
        <taxon>Bodonidae</taxon>
        <taxon>Bodo</taxon>
    </lineage>
</organism>
<protein>
    <submittedName>
        <fullName evidence="2">Uncharacterized protein</fullName>
    </submittedName>
</protein>
<dbReference type="VEuPathDB" id="TriTrypDB:BSAL_93575"/>
<sequence length="148" mass="15454">MQQVSKQEFADRLANVRAGNDLNNASRTSSSYTAAGEGPLSGTLGGGGSSTASLRASKAQDPFAWKSTTIQEQRGPTGVSNVKPAKNVAVVASQLSLPIATGPNRPDKVARVECDVVKHCQHAVTLTGKTIFTKDQCKTVKGWTGGKI</sequence>
<proteinExistence type="predicted"/>
<evidence type="ECO:0000313" key="2">
    <source>
        <dbReference type="EMBL" id="CUG86524.1"/>
    </source>
</evidence>
<name>A0A0S4J9D6_BODSA</name>
<reference evidence="3" key="1">
    <citation type="submission" date="2015-09" db="EMBL/GenBank/DDBJ databases">
        <authorList>
            <consortium name="Pathogen Informatics"/>
        </authorList>
    </citation>
    <scope>NUCLEOTIDE SEQUENCE [LARGE SCALE GENOMIC DNA]</scope>
    <source>
        <strain evidence="3">Lake Konstanz</strain>
    </source>
</reference>
<feature type="region of interest" description="Disordered" evidence="1">
    <location>
        <begin position="20"/>
        <end position="81"/>
    </location>
</feature>
<accession>A0A0S4J9D6</accession>
<dbReference type="AlphaFoldDB" id="A0A0S4J9D6"/>
<evidence type="ECO:0000313" key="3">
    <source>
        <dbReference type="Proteomes" id="UP000051952"/>
    </source>
</evidence>